<dbReference type="RefSeq" id="XP_020435969.1">
    <property type="nucleotide sequence ID" value="XM_020573897.1"/>
</dbReference>
<dbReference type="InParanoid" id="D3B3F4"/>
<comment type="caution">
    <text evidence="2">The sequence shown here is derived from an EMBL/GenBank/DDBJ whole genome shotgun (WGS) entry which is preliminary data.</text>
</comment>
<dbReference type="EMBL" id="ADBJ01000010">
    <property type="protein sequence ID" value="EFA83852.1"/>
    <property type="molecule type" value="Genomic_DNA"/>
</dbReference>
<feature type="region of interest" description="Disordered" evidence="1">
    <location>
        <begin position="1"/>
        <end position="39"/>
    </location>
</feature>
<evidence type="ECO:0000313" key="2">
    <source>
        <dbReference type="EMBL" id="EFA83852.1"/>
    </source>
</evidence>
<organism evidence="2 3">
    <name type="scientific">Heterostelium pallidum (strain ATCC 26659 / Pp 5 / PN500)</name>
    <name type="common">Cellular slime mold</name>
    <name type="synonym">Polysphondylium pallidum</name>
    <dbReference type="NCBI Taxonomy" id="670386"/>
    <lineage>
        <taxon>Eukaryota</taxon>
        <taxon>Amoebozoa</taxon>
        <taxon>Evosea</taxon>
        <taxon>Eumycetozoa</taxon>
        <taxon>Dictyostelia</taxon>
        <taxon>Acytosteliales</taxon>
        <taxon>Acytosteliaceae</taxon>
        <taxon>Heterostelium</taxon>
    </lineage>
</organism>
<feature type="compositionally biased region" description="Basic and acidic residues" evidence="1">
    <location>
        <begin position="27"/>
        <end position="39"/>
    </location>
</feature>
<gene>
    <name evidence="2" type="ORF">PPL_02922</name>
</gene>
<dbReference type="AlphaFoldDB" id="D3B3F4"/>
<feature type="compositionally biased region" description="Low complexity" evidence="1">
    <location>
        <begin position="14"/>
        <end position="26"/>
    </location>
</feature>
<sequence>MSFTPPIQSHTPKLSSGLRTSSSGLLMEKRRQEQEYVKI</sequence>
<proteinExistence type="predicted"/>
<keyword evidence="3" id="KW-1185">Reference proteome</keyword>
<accession>D3B3F4</accession>
<dbReference type="GeneID" id="31358445"/>
<evidence type="ECO:0000313" key="3">
    <source>
        <dbReference type="Proteomes" id="UP000001396"/>
    </source>
</evidence>
<name>D3B3F4_HETP5</name>
<dbReference type="Proteomes" id="UP000001396">
    <property type="component" value="Unassembled WGS sequence"/>
</dbReference>
<feature type="compositionally biased region" description="Polar residues" evidence="1">
    <location>
        <begin position="1"/>
        <end position="13"/>
    </location>
</feature>
<protein>
    <submittedName>
        <fullName evidence="2">Uncharacterized protein</fullName>
    </submittedName>
</protein>
<evidence type="ECO:0000256" key="1">
    <source>
        <dbReference type="SAM" id="MobiDB-lite"/>
    </source>
</evidence>
<reference evidence="2 3" key="1">
    <citation type="journal article" date="2011" name="Genome Res.">
        <title>Phylogeny-wide analysis of social amoeba genomes highlights ancient origins for complex intercellular communication.</title>
        <authorList>
            <person name="Heidel A.J."/>
            <person name="Lawal H.M."/>
            <person name="Felder M."/>
            <person name="Schilde C."/>
            <person name="Helps N.R."/>
            <person name="Tunggal B."/>
            <person name="Rivero F."/>
            <person name="John U."/>
            <person name="Schleicher M."/>
            <person name="Eichinger L."/>
            <person name="Platzer M."/>
            <person name="Noegel A.A."/>
            <person name="Schaap P."/>
            <person name="Gloeckner G."/>
        </authorList>
    </citation>
    <scope>NUCLEOTIDE SEQUENCE [LARGE SCALE GENOMIC DNA]</scope>
    <source>
        <strain evidence="3">ATCC 26659 / Pp 5 / PN500</strain>
    </source>
</reference>